<keyword evidence="1" id="KW-0732">Signal</keyword>
<dbReference type="InterPro" id="IPR026444">
    <property type="entry name" value="Secre_tail"/>
</dbReference>
<organism evidence="3 4">
    <name type="scientific">Hymenobacter cellulosivorans</name>
    <dbReference type="NCBI Taxonomy" id="2932249"/>
    <lineage>
        <taxon>Bacteria</taxon>
        <taxon>Pseudomonadati</taxon>
        <taxon>Bacteroidota</taxon>
        <taxon>Cytophagia</taxon>
        <taxon>Cytophagales</taxon>
        <taxon>Hymenobacteraceae</taxon>
        <taxon>Hymenobacter</taxon>
    </lineage>
</organism>
<evidence type="ECO:0000313" key="4">
    <source>
        <dbReference type="Proteomes" id="UP000831785"/>
    </source>
</evidence>
<feature type="chain" id="PRO_5046328929" evidence="1">
    <location>
        <begin position="22"/>
        <end position="506"/>
    </location>
</feature>
<dbReference type="Pfam" id="PF18962">
    <property type="entry name" value="Por_Secre_tail"/>
    <property type="match status" value="1"/>
</dbReference>
<sequence length="506" mass="54735">MKNLYCLLIIGVGLGQQAAQAQQWRPFRANQDVHAFRGASADTVFTMRLDSAGVQGTDSVYYFNRTMRRANTSNAPWQKSRNNKLGKLMRYDQATRTYSLYWDGGPTTGNTLDQTLVLKPFARVGETWNSLFTDYGVTTTLISRGMQVLDGVTDSVATFRFSTGATVVLSKNNGLVSAPLNLLFGVTNAKTLTLARRPGPAGQSYYNPLALLDLQPGNELGYYREPLIYSTFACYTGQSLRRVLTRQLTADSLIYTFQQQSYITYSSAPGCNGTGIPTVSPVQVVRLAASLRTGKWAGGSGSNSTLIPAAADLLAYEYRVVPGSFPRVLIGYPVITTSTGGSSCSAPALLQQQELYGSGNGNYFQYPAIDAPGWTQRLGPGIGITRQSEQQLTYFRRTVNGVDQTCGSRSSFGTLLPSQVAQRPAVGELYPNPAPGLATLRLAIPAQAAASVRVLDKLGRCVLTEPLVAGQQEVELSLQDLAAGLYLVEVPAARGGHQHLKLQHTR</sequence>
<proteinExistence type="predicted"/>
<dbReference type="Proteomes" id="UP000831785">
    <property type="component" value="Chromosome"/>
</dbReference>
<reference evidence="3 4" key="1">
    <citation type="submission" date="2022-04" db="EMBL/GenBank/DDBJ databases">
        <title>Hymenobacter sp. isolated from the air.</title>
        <authorList>
            <person name="Won M."/>
            <person name="Lee C.-M."/>
            <person name="Woen H.-Y."/>
            <person name="Kwon S.-W."/>
        </authorList>
    </citation>
    <scope>NUCLEOTIDE SEQUENCE [LARGE SCALE GENOMIC DNA]</scope>
    <source>
        <strain evidence="4">5116 S-27</strain>
    </source>
</reference>
<dbReference type="EMBL" id="CP095049">
    <property type="protein sequence ID" value="UOQ55106.1"/>
    <property type="molecule type" value="Genomic_DNA"/>
</dbReference>
<protein>
    <submittedName>
        <fullName evidence="3">T9SS type A sorting domain-containing protein</fullName>
    </submittedName>
</protein>
<evidence type="ECO:0000259" key="2">
    <source>
        <dbReference type="Pfam" id="PF18962"/>
    </source>
</evidence>
<dbReference type="RefSeq" id="WP_244723202.1">
    <property type="nucleotide sequence ID" value="NZ_CP095049.1"/>
</dbReference>
<keyword evidence="4" id="KW-1185">Reference proteome</keyword>
<accession>A0ABY4FK61</accession>
<dbReference type="NCBIfam" id="TIGR04183">
    <property type="entry name" value="Por_Secre_tail"/>
    <property type="match status" value="1"/>
</dbReference>
<evidence type="ECO:0000313" key="3">
    <source>
        <dbReference type="EMBL" id="UOQ55106.1"/>
    </source>
</evidence>
<name>A0ABY4FK61_9BACT</name>
<feature type="domain" description="Secretion system C-terminal sorting" evidence="2">
    <location>
        <begin position="429"/>
        <end position="492"/>
    </location>
</feature>
<evidence type="ECO:0000256" key="1">
    <source>
        <dbReference type="SAM" id="SignalP"/>
    </source>
</evidence>
<feature type="signal peptide" evidence="1">
    <location>
        <begin position="1"/>
        <end position="21"/>
    </location>
</feature>
<gene>
    <name evidence="3" type="ORF">MUN80_10185</name>
</gene>